<dbReference type="GO" id="GO:0015031">
    <property type="term" value="P:protein transport"/>
    <property type="evidence" value="ECO:0007669"/>
    <property type="project" value="TreeGrafter"/>
</dbReference>
<proteinExistence type="predicted"/>
<keyword evidence="4" id="KW-1185">Reference proteome</keyword>
<gene>
    <name evidence="3" type="ORF">N0V83_005873</name>
</gene>
<keyword evidence="2" id="KW-0812">Transmembrane</keyword>
<dbReference type="Proteomes" id="UP001140560">
    <property type="component" value="Unassembled WGS sequence"/>
</dbReference>
<dbReference type="AlphaFoldDB" id="A0A9W9CLJ4"/>
<evidence type="ECO:0000313" key="4">
    <source>
        <dbReference type="Proteomes" id="UP001140560"/>
    </source>
</evidence>
<dbReference type="InterPro" id="IPR011431">
    <property type="entry name" value="Trafficking_Pga2"/>
</dbReference>
<feature type="region of interest" description="Disordered" evidence="1">
    <location>
        <begin position="59"/>
        <end position="106"/>
    </location>
</feature>
<evidence type="ECO:0000256" key="2">
    <source>
        <dbReference type="SAM" id="Phobius"/>
    </source>
</evidence>
<dbReference type="OrthoDB" id="4227028at2759"/>
<comment type="caution">
    <text evidence="3">The sequence shown here is derived from an EMBL/GenBank/DDBJ whole genome shotgun (WGS) entry which is preliminary data.</text>
</comment>
<keyword evidence="2" id="KW-0472">Membrane</keyword>
<dbReference type="PANTHER" id="PTHR28199:SF1">
    <property type="entry name" value="PROCESSING OF GAS1 AND ALP PROTEIN 2"/>
    <property type="match status" value="1"/>
</dbReference>
<reference evidence="3" key="1">
    <citation type="submission" date="2022-10" db="EMBL/GenBank/DDBJ databases">
        <title>Tapping the CABI collections for fungal endophytes: first genome assemblies for Collariella, Neodidymelliopsis, Ascochyta clinopodiicola, Didymella pomorum, Didymosphaeria variabile, Neocosmospora piperis and Neocucurbitaria cava.</title>
        <authorList>
            <person name="Hill R."/>
        </authorList>
    </citation>
    <scope>NUCLEOTIDE SEQUENCE</scope>
    <source>
        <strain evidence="3">IMI 356814</strain>
    </source>
</reference>
<feature type="transmembrane region" description="Helical" evidence="2">
    <location>
        <begin position="31"/>
        <end position="48"/>
    </location>
</feature>
<name>A0A9W9CLJ4_9PLEO</name>
<keyword evidence="2" id="KW-1133">Transmembrane helix</keyword>
<accession>A0A9W9CLJ4</accession>
<evidence type="ECO:0000313" key="3">
    <source>
        <dbReference type="EMBL" id="KAJ4368791.1"/>
    </source>
</evidence>
<organism evidence="3 4">
    <name type="scientific">Neocucurbitaria cava</name>
    <dbReference type="NCBI Taxonomy" id="798079"/>
    <lineage>
        <taxon>Eukaryota</taxon>
        <taxon>Fungi</taxon>
        <taxon>Dikarya</taxon>
        <taxon>Ascomycota</taxon>
        <taxon>Pezizomycotina</taxon>
        <taxon>Dothideomycetes</taxon>
        <taxon>Pleosporomycetidae</taxon>
        <taxon>Pleosporales</taxon>
        <taxon>Pleosporineae</taxon>
        <taxon>Cucurbitariaceae</taxon>
        <taxon>Neocucurbitaria</taxon>
    </lineage>
</organism>
<sequence length="106" mass="12015">MDYILDNVGEWKDRLVNNSVKSFTEMTPQRWIRIIVIVGAYMLIRPYLLKAAANRQKKQLEKEAEELGLESSGEPDANALRGAKSKAAGDQPKPGTRQRKTQEKKT</sequence>
<dbReference type="Pfam" id="PF07543">
    <property type="entry name" value="PGA2"/>
    <property type="match status" value="1"/>
</dbReference>
<dbReference type="PANTHER" id="PTHR28199">
    <property type="entry name" value="PROCESSING OF GAS1 AND ALP PROTEIN 2"/>
    <property type="match status" value="1"/>
</dbReference>
<protein>
    <submittedName>
        <fullName evidence="3">Uncharacterized protein</fullName>
    </submittedName>
</protein>
<evidence type="ECO:0000256" key="1">
    <source>
        <dbReference type="SAM" id="MobiDB-lite"/>
    </source>
</evidence>
<dbReference type="EMBL" id="JAPEUY010000010">
    <property type="protein sequence ID" value="KAJ4368791.1"/>
    <property type="molecule type" value="Genomic_DNA"/>
</dbReference>